<evidence type="ECO:0000313" key="6">
    <source>
        <dbReference type="Proteomes" id="UP000078406"/>
    </source>
</evidence>
<sequence>MFNQSFKLVALIFALSLPNFSYANTVKLANGEWAPYQSKSLKEGGFMTQIVREAFEAEGYSVEFDYMPWKRGFEEAKSGNYDGSLIWSKNPDREQHFLYSDPVITLSTALFQQKSKPVTWSSREDLSALKVGGVTGYAYGIEDLEKAGTVKIQRIASAENNYKKLKAGRLDVVLEDMDVGMETITKLGLTGAIEPNSKMLTERDYFVIISKKSPRSQELLEAFNRGLAKLESAGKLDEYRQASIEGKYKQ</sequence>
<feature type="signal peptide" evidence="3">
    <location>
        <begin position="1"/>
        <end position="23"/>
    </location>
</feature>
<keyword evidence="2 3" id="KW-0732">Signal</keyword>
<dbReference type="AlphaFoldDB" id="A0A177Y2U5"/>
<dbReference type="PANTHER" id="PTHR35936:SF25">
    <property type="entry name" value="ABC TRANSPORTER SUBSTRATE-BINDING PROTEIN"/>
    <property type="match status" value="1"/>
</dbReference>
<dbReference type="SUPFAM" id="SSF53850">
    <property type="entry name" value="Periplasmic binding protein-like II"/>
    <property type="match status" value="1"/>
</dbReference>
<gene>
    <name evidence="5" type="ORF">APB76_07940</name>
</gene>
<feature type="domain" description="Solute-binding protein family 3/N-terminal" evidence="4">
    <location>
        <begin position="10"/>
        <end position="243"/>
    </location>
</feature>
<dbReference type="PANTHER" id="PTHR35936">
    <property type="entry name" value="MEMBRANE-BOUND LYTIC MUREIN TRANSGLYCOSYLASE F"/>
    <property type="match status" value="1"/>
</dbReference>
<evidence type="ECO:0000259" key="4">
    <source>
        <dbReference type="SMART" id="SM00062"/>
    </source>
</evidence>
<evidence type="ECO:0000256" key="2">
    <source>
        <dbReference type="ARBA" id="ARBA00022729"/>
    </source>
</evidence>
<name>A0A177Y2U5_9VIBR</name>
<dbReference type="Proteomes" id="UP000078406">
    <property type="component" value="Unassembled WGS sequence"/>
</dbReference>
<dbReference type="RefSeq" id="WP_054962163.1">
    <property type="nucleotide sequence ID" value="NZ_LLEI02000021.1"/>
</dbReference>
<evidence type="ECO:0000256" key="3">
    <source>
        <dbReference type="SAM" id="SignalP"/>
    </source>
</evidence>
<evidence type="ECO:0000313" key="5">
    <source>
        <dbReference type="EMBL" id="OAJ95203.1"/>
    </source>
</evidence>
<dbReference type="EMBL" id="LLEI02000021">
    <property type="protein sequence ID" value="OAJ95203.1"/>
    <property type="molecule type" value="Genomic_DNA"/>
</dbReference>
<comment type="caution">
    <text evidence="5">The sequence shown here is derived from an EMBL/GenBank/DDBJ whole genome shotgun (WGS) entry which is preliminary data.</text>
</comment>
<dbReference type="Pfam" id="PF00497">
    <property type="entry name" value="SBP_bac_3"/>
    <property type="match status" value="1"/>
</dbReference>
<dbReference type="SMART" id="SM00062">
    <property type="entry name" value="PBPb"/>
    <property type="match status" value="1"/>
</dbReference>
<evidence type="ECO:0000256" key="1">
    <source>
        <dbReference type="ARBA" id="ARBA00010333"/>
    </source>
</evidence>
<feature type="chain" id="PRO_5008079375" evidence="3">
    <location>
        <begin position="24"/>
        <end position="250"/>
    </location>
</feature>
<organism evidence="5 6">
    <name type="scientific">Vibrio bivalvicida</name>
    <dbReference type="NCBI Taxonomy" id="1276888"/>
    <lineage>
        <taxon>Bacteria</taxon>
        <taxon>Pseudomonadati</taxon>
        <taxon>Pseudomonadota</taxon>
        <taxon>Gammaproteobacteria</taxon>
        <taxon>Vibrionales</taxon>
        <taxon>Vibrionaceae</taxon>
        <taxon>Vibrio</taxon>
        <taxon>Vibrio oreintalis group</taxon>
    </lineage>
</organism>
<reference evidence="5 6" key="1">
    <citation type="journal article" date="2016" name="Syst. Appl. Microbiol.">
        <title>Vibrio bivalvicida sp. nov., a novel larval pathogen for bivalve molluscs reared in a hatchery.</title>
        <authorList>
            <person name="Dubert J."/>
            <person name="Romalde J.L."/>
            <person name="Prado S."/>
            <person name="Barja J.L."/>
        </authorList>
    </citation>
    <scope>NUCLEOTIDE SEQUENCE [LARGE SCALE GENOMIC DNA]</scope>
    <source>
        <strain evidence="5 6">605</strain>
    </source>
</reference>
<dbReference type="InterPro" id="IPR001638">
    <property type="entry name" value="Solute-binding_3/MltF_N"/>
</dbReference>
<dbReference type="Gene3D" id="3.40.190.10">
    <property type="entry name" value="Periplasmic binding protein-like II"/>
    <property type="match status" value="2"/>
</dbReference>
<comment type="similarity">
    <text evidence="1">Belongs to the bacterial solute-binding protein 3 family.</text>
</comment>
<protein>
    <submittedName>
        <fullName evidence="5">Amino acid ABC transporter substrate-binding protein</fullName>
    </submittedName>
</protein>
<proteinExistence type="inferred from homology"/>
<accession>A0A177Y2U5</accession>